<dbReference type="Pfam" id="PF14775">
    <property type="entry name" value="NYD-SP28_assoc"/>
    <property type="match status" value="1"/>
</dbReference>
<dbReference type="PANTHER" id="PTHR21625:SF1">
    <property type="entry name" value="DYNEIN REGULATORY COMPLEX PROTEIN 1"/>
    <property type="match status" value="1"/>
</dbReference>
<comment type="function">
    <text evidence="9">Component of the nexin-dynein regulatory complex (N-DRC) a key regulator of ciliary/flagellar motility which maintains the alignment and integrity of the distal axoneme and regulates microtubule sliding in motile axonemes. Plays a critical role in the assembly of N-DRC and also stabilizes the assembly of multiple inner dynein arms and radial spokes. Coassembles with CCDC65/DRC2 to form a central scaffold needed for assembly of the N-DRC and its attachment to the outer doublet microtubules.</text>
</comment>
<keyword evidence="15" id="KW-1185">Reference proteome</keyword>
<evidence type="ECO:0000313" key="15">
    <source>
        <dbReference type="Proteomes" id="UP000002852"/>
    </source>
</evidence>
<evidence type="ECO:0000256" key="5">
    <source>
        <dbReference type="ARBA" id="ARBA00023054"/>
    </source>
</evidence>
<reference evidence="15" key="1">
    <citation type="submission" date="2012-01" db="EMBL/GenBank/DDBJ databases">
        <authorList>
            <person name="Walter R."/>
            <person name="Schartl M."/>
            <person name="Warren W."/>
        </authorList>
    </citation>
    <scope>NUCLEOTIDE SEQUENCE [LARGE SCALE GENOMIC DNA]</scope>
    <source>
        <strain evidence="15">JP 163 A</strain>
    </source>
</reference>
<dbReference type="GeneID" id="102232827"/>
<protein>
    <recommendedName>
        <fullName evidence="3">Dynein regulatory complex protein 1</fullName>
    </recommendedName>
    <alternativeName>
        <fullName evidence="8">Coiled-coil domain-containing protein 164</fullName>
    </alternativeName>
</protein>
<evidence type="ECO:0000259" key="12">
    <source>
        <dbReference type="Pfam" id="PF14772"/>
    </source>
</evidence>
<dbReference type="InParanoid" id="M4ALE2"/>
<reference evidence="14" key="3">
    <citation type="submission" date="2025-08" db="UniProtKB">
        <authorList>
            <consortium name="Ensembl"/>
        </authorList>
    </citation>
    <scope>IDENTIFICATION</scope>
    <source>
        <strain evidence="14">JP 163 A</strain>
    </source>
</reference>
<dbReference type="HOGENOM" id="CLU_012489_0_0_1"/>
<keyword evidence="6" id="KW-0969">Cilium</keyword>
<name>M4ALE2_XIPMA</name>
<keyword evidence="4" id="KW-0282">Flagellum</keyword>
<sequence>MEGKEESKPREDQERESGQRIKLLQKDLSTLVTNTQIACDAKMVLQRRLRAKAQAKRLAVLENDSTSSQEKSDEILKGKSENFTNPKAISEDLQKALKKQQELYSAIIHDKKAIINDLLQALKFQDDNYASTLRKNTEEINVMIARMEDQIKLMTKVYREELAQIESRHRQEISILLTKDKEELDRELKRLWDEELERLNERKKKLEEYKREVHEIGQESNYVFNALDYERCSRILAQERQQKKNTNSNLPLKMKKHLYTEKQEVLLTTLKNIKGRINREAREIEKLKNIYIDHQKKFAKQSIALTDYTQHIEKHERIKNQVRHFAAADARRFEEVWLMIEEEVKHLAQRALAIDSVISQQLYGSPESQTDLNLLLLSSPFRPWKTRTEIVQTELQLVESPAESHVENLDTTGSTEEELVFTDSGPEWEDEKLNEEMQDELRELLCNEMDFLMEAKILKLLAPLVTEEQTGVKLGSILYTLGIDEKDLPKLTDFLVRYKDQQNELTGESHRASVTSTSLDLIHPNHVLCALKSFLEQQSFRSSSAQELSRLWLAHARDSSKDAAYWNSLGNIIPEERVKLWDSTLRTLKQYHTVLTDISELIKEQECLKKGNTGLRLKIDSYLKK</sequence>
<dbReference type="GO" id="GO:0060285">
    <property type="term" value="P:cilium-dependent cell motility"/>
    <property type="evidence" value="ECO:0007669"/>
    <property type="project" value="TreeGrafter"/>
</dbReference>
<keyword evidence="5 10" id="KW-0175">Coiled coil</keyword>
<dbReference type="InterPro" id="IPR029440">
    <property type="entry name" value="DRC1_C"/>
</dbReference>
<dbReference type="eggNOG" id="ENOG502QQ2B">
    <property type="taxonomic scope" value="Eukaryota"/>
</dbReference>
<reference evidence="14" key="4">
    <citation type="submission" date="2025-09" db="UniProtKB">
        <authorList>
            <consortium name="Ensembl"/>
        </authorList>
    </citation>
    <scope>IDENTIFICATION</scope>
    <source>
        <strain evidence="14">JP 163 A</strain>
    </source>
</reference>
<evidence type="ECO:0000259" key="13">
    <source>
        <dbReference type="Pfam" id="PF14775"/>
    </source>
</evidence>
<organism evidence="14 15">
    <name type="scientific">Xiphophorus maculatus</name>
    <name type="common">Southern platyfish</name>
    <name type="synonym">Platypoecilus maculatus</name>
    <dbReference type="NCBI Taxonomy" id="8083"/>
    <lineage>
        <taxon>Eukaryota</taxon>
        <taxon>Metazoa</taxon>
        <taxon>Chordata</taxon>
        <taxon>Craniata</taxon>
        <taxon>Vertebrata</taxon>
        <taxon>Euteleostomi</taxon>
        <taxon>Actinopterygii</taxon>
        <taxon>Neopterygii</taxon>
        <taxon>Teleostei</taxon>
        <taxon>Neoteleostei</taxon>
        <taxon>Acanthomorphata</taxon>
        <taxon>Ovalentaria</taxon>
        <taxon>Atherinomorphae</taxon>
        <taxon>Cyprinodontiformes</taxon>
        <taxon>Poeciliidae</taxon>
        <taxon>Poeciliinae</taxon>
        <taxon>Xiphophorus</taxon>
    </lineage>
</organism>
<dbReference type="STRING" id="8083.ENSXMAP00000015286"/>
<dbReference type="InterPro" id="IPR039505">
    <property type="entry name" value="DRC1/2_N"/>
</dbReference>
<evidence type="ECO:0000256" key="3">
    <source>
        <dbReference type="ARBA" id="ARBA00013815"/>
    </source>
</evidence>
<evidence type="ECO:0000313" key="14">
    <source>
        <dbReference type="Ensembl" id="ENSXMAP00000015286.1"/>
    </source>
</evidence>
<dbReference type="Ensembl" id="ENSXMAT00000015307.2">
    <property type="protein sequence ID" value="ENSXMAP00000015286.1"/>
    <property type="gene ID" value="ENSXMAG00000015251.2"/>
</dbReference>
<dbReference type="GO" id="GO:0005858">
    <property type="term" value="C:axonemal dynein complex"/>
    <property type="evidence" value="ECO:0007669"/>
    <property type="project" value="InterPro"/>
</dbReference>
<dbReference type="FunCoup" id="M4ALE2">
    <property type="interactions" value="167"/>
</dbReference>
<feature type="coiled-coil region" evidence="10">
    <location>
        <begin position="189"/>
        <end position="219"/>
    </location>
</feature>
<evidence type="ECO:0000256" key="9">
    <source>
        <dbReference type="ARBA" id="ARBA00046115"/>
    </source>
</evidence>
<dbReference type="GO" id="GO:0003352">
    <property type="term" value="P:regulation of cilium movement"/>
    <property type="evidence" value="ECO:0007669"/>
    <property type="project" value="TreeGrafter"/>
</dbReference>
<dbReference type="KEGG" id="xma:102232827"/>
<feature type="compositionally biased region" description="Basic and acidic residues" evidence="11">
    <location>
        <begin position="1"/>
        <end position="19"/>
    </location>
</feature>
<feature type="domain" description="Dynein regulatory complex protein 1/2 N-terminal" evidence="12">
    <location>
        <begin position="38"/>
        <end position="140"/>
    </location>
</feature>
<evidence type="ECO:0000256" key="8">
    <source>
        <dbReference type="ARBA" id="ARBA00031554"/>
    </source>
</evidence>
<dbReference type="OrthoDB" id="10260459at2759"/>
<dbReference type="InterPro" id="IPR039750">
    <property type="entry name" value="DRC1/DRC2"/>
</dbReference>
<evidence type="ECO:0000256" key="4">
    <source>
        <dbReference type="ARBA" id="ARBA00022846"/>
    </source>
</evidence>
<dbReference type="AlphaFoldDB" id="M4ALE2"/>
<evidence type="ECO:0000256" key="11">
    <source>
        <dbReference type="SAM" id="MobiDB-lite"/>
    </source>
</evidence>
<evidence type="ECO:0000256" key="1">
    <source>
        <dbReference type="ARBA" id="ARBA00004611"/>
    </source>
</evidence>
<reference evidence="15" key="2">
    <citation type="journal article" date="2013" name="Nat. Genet.">
        <title>The genome of the platyfish, Xiphophorus maculatus, provides insights into evolutionary adaptation and several complex traits.</title>
        <authorList>
            <person name="Schartl M."/>
            <person name="Walter R.B."/>
            <person name="Shen Y."/>
            <person name="Garcia T."/>
            <person name="Catchen J."/>
            <person name="Amores A."/>
            <person name="Braasch I."/>
            <person name="Chalopin D."/>
            <person name="Volff J.N."/>
            <person name="Lesch K.P."/>
            <person name="Bisazza A."/>
            <person name="Minx P."/>
            <person name="Hillier L."/>
            <person name="Wilson R.K."/>
            <person name="Fuerstenberg S."/>
            <person name="Boore J."/>
            <person name="Searle S."/>
            <person name="Postlethwait J.H."/>
            <person name="Warren W.C."/>
        </authorList>
    </citation>
    <scope>NUCLEOTIDE SEQUENCE [LARGE SCALE GENOMIC DNA]</scope>
    <source>
        <strain evidence="15">JP 163 A</strain>
    </source>
</reference>
<evidence type="ECO:0000256" key="2">
    <source>
        <dbReference type="ARBA" id="ARBA00009688"/>
    </source>
</evidence>
<dbReference type="GO" id="GO:0070286">
    <property type="term" value="P:axonemal dynein complex assembly"/>
    <property type="evidence" value="ECO:0007669"/>
    <property type="project" value="InterPro"/>
</dbReference>
<evidence type="ECO:0000256" key="6">
    <source>
        <dbReference type="ARBA" id="ARBA00023069"/>
    </source>
</evidence>
<feature type="region of interest" description="Disordered" evidence="11">
    <location>
        <begin position="1"/>
        <end position="20"/>
    </location>
</feature>
<accession>M4ALE2</accession>
<dbReference type="RefSeq" id="XP_005809038.1">
    <property type="nucleotide sequence ID" value="XM_005808981.3"/>
</dbReference>
<dbReference type="GeneTree" id="ENSGT00940000153804"/>
<dbReference type="Proteomes" id="UP000002852">
    <property type="component" value="Unassembled WGS sequence"/>
</dbReference>
<dbReference type="Pfam" id="PF14772">
    <property type="entry name" value="NYD-SP28"/>
    <property type="match status" value="1"/>
</dbReference>
<feature type="coiled-coil region" evidence="10">
    <location>
        <begin position="270"/>
        <end position="297"/>
    </location>
</feature>
<evidence type="ECO:0000256" key="7">
    <source>
        <dbReference type="ARBA" id="ARBA00023273"/>
    </source>
</evidence>
<dbReference type="OMA" id="LDFMMAR"/>
<feature type="domain" description="Dynein regulatory complex protein 1 C-terminal" evidence="13">
    <location>
        <begin position="564"/>
        <end position="623"/>
    </location>
</feature>
<proteinExistence type="inferred from homology"/>
<dbReference type="CTD" id="92749"/>
<comment type="subcellular location">
    <subcellularLocation>
        <location evidence="1">Cytoplasm</location>
        <location evidence="1">Cytoskeleton</location>
        <location evidence="1">Flagellum axoneme</location>
    </subcellularLocation>
</comment>
<evidence type="ECO:0000256" key="10">
    <source>
        <dbReference type="SAM" id="Coils"/>
    </source>
</evidence>
<dbReference type="PANTHER" id="PTHR21625">
    <property type="entry name" value="NYD-SP28 PROTEIN"/>
    <property type="match status" value="1"/>
</dbReference>
<comment type="similarity">
    <text evidence="2">Belongs to the DRC1 family.</text>
</comment>
<keyword evidence="7" id="KW-0966">Cell projection</keyword>